<gene>
    <name evidence="2" type="ORF">C4532_13940</name>
</gene>
<feature type="transmembrane region" description="Helical" evidence="1">
    <location>
        <begin position="12"/>
        <end position="29"/>
    </location>
</feature>
<dbReference type="EMBL" id="QZKI01000098">
    <property type="protein sequence ID" value="RJP67846.1"/>
    <property type="molecule type" value="Genomic_DNA"/>
</dbReference>
<sequence length="108" mass="11562">MSGLLCRVIENASFVGMIVICLLGAYAGYRRREELPGADLIALGLILHATYSLLAISVPGFTGSYFEAYAKVGAFESASVGYYVSYPLRLGQILAVVGLFRVGLHIKA</sequence>
<comment type="caution">
    <text evidence="2">The sequence shown here is derived from an EMBL/GenBank/DDBJ whole genome shotgun (WGS) entry which is preliminary data.</text>
</comment>
<keyword evidence="1" id="KW-0472">Membrane</keyword>
<keyword evidence="1" id="KW-0812">Transmembrane</keyword>
<reference evidence="2 3" key="1">
    <citation type="journal article" date="2017" name="ISME J.">
        <title>Energy and carbon metabolisms in a deep terrestrial subsurface fluid microbial community.</title>
        <authorList>
            <person name="Momper L."/>
            <person name="Jungbluth S.P."/>
            <person name="Lee M.D."/>
            <person name="Amend J.P."/>
        </authorList>
    </citation>
    <scope>NUCLEOTIDE SEQUENCE [LARGE SCALE GENOMIC DNA]</scope>
    <source>
        <strain evidence="2">SURF_17</strain>
    </source>
</reference>
<proteinExistence type="predicted"/>
<dbReference type="AlphaFoldDB" id="A0A419EUE9"/>
<feature type="transmembrane region" description="Helical" evidence="1">
    <location>
        <begin position="86"/>
        <end position="104"/>
    </location>
</feature>
<protein>
    <submittedName>
        <fullName evidence="2">Uncharacterized protein</fullName>
    </submittedName>
</protein>
<evidence type="ECO:0000313" key="2">
    <source>
        <dbReference type="EMBL" id="RJP67846.1"/>
    </source>
</evidence>
<feature type="transmembrane region" description="Helical" evidence="1">
    <location>
        <begin position="41"/>
        <end position="66"/>
    </location>
</feature>
<dbReference type="Proteomes" id="UP000285961">
    <property type="component" value="Unassembled WGS sequence"/>
</dbReference>
<keyword evidence="1" id="KW-1133">Transmembrane helix</keyword>
<evidence type="ECO:0000256" key="1">
    <source>
        <dbReference type="SAM" id="Phobius"/>
    </source>
</evidence>
<accession>A0A419EUE9</accession>
<organism evidence="2 3">
    <name type="scientific">Candidatus Abyssobacteria bacterium SURF_17</name>
    <dbReference type="NCBI Taxonomy" id="2093361"/>
    <lineage>
        <taxon>Bacteria</taxon>
        <taxon>Pseudomonadati</taxon>
        <taxon>Candidatus Hydrogenedentota</taxon>
        <taxon>Candidatus Abyssobacteria</taxon>
    </lineage>
</organism>
<evidence type="ECO:0000313" key="3">
    <source>
        <dbReference type="Proteomes" id="UP000285961"/>
    </source>
</evidence>
<name>A0A419EUE9_9BACT</name>